<evidence type="ECO:0000259" key="7">
    <source>
        <dbReference type="Pfam" id="PF01336"/>
    </source>
</evidence>
<evidence type="ECO:0000256" key="1">
    <source>
        <dbReference type="ARBA" id="ARBA00004123"/>
    </source>
</evidence>
<evidence type="ECO:0000313" key="10">
    <source>
        <dbReference type="Proteomes" id="UP000193648"/>
    </source>
</evidence>
<dbReference type="Gene3D" id="1.10.10.10">
    <property type="entry name" value="Winged helix-like DNA-binding domain superfamily/Winged helix DNA-binding domain"/>
    <property type="match status" value="1"/>
</dbReference>
<feature type="domain" description="Replication protein A C-terminal" evidence="8">
    <location>
        <begin position="162"/>
        <end position="259"/>
    </location>
</feature>
<dbReference type="OrthoDB" id="25571at2759"/>
<dbReference type="AlphaFoldDB" id="A0A1Y2GKY7"/>
<sequence length="265" mass="29771">MSNYRPYTGGNQGQGFIQDSFSSDTGATKKITNHTLRPVTIKQLLSIPRTNSDGDYKIDGHDLGQITLIAVVRVFVRQATQHIYHIEDGTGEIDGKRFTVDDEDPAEYDNIVEGTYVRIVGNLKEYQQRLSVNVHSIRPIKDKNEITYHLLEVIYTHVNFTRSKIGGTNMNNMGMMMPTSQNNFNNHSSAGVDGLSVKTGDLPQKIAEMFQNRPNKDVSVHRRDIISKFAPVVGSAEAVNNVVESMIQNGFVYTVEDDDHLQFTY</sequence>
<name>A0A1Y2GKY7_9FUNG</name>
<dbReference type="GO" id="GO:0006289">
    <property type="term" value="P:nucleotide-excision repair"/>
    <property type="evidence" value="ECO:0007669"/>
    <property type="project" value="TreeGrafter"/>
</dbReference>
<gene>
    <name evidence="9" type="ORF">BCR41DRAFT_371390</name>
</gene>
<dbReference type="GO" id="GO:0035861">
    <property type="term" value="C:site of double-strand break"/>
    <property type="evidence" value="ECO:0007669"/>
    <property type="project" value="TreeGrafter"/>
</dbReference>
<dbReference type="InterPro" id="IPR036388">
    <property type="entry name" value="WH-like_DNA-bd_sf"/>
</dbReference>
<organism evidence="9 10">
    <name type="scientific">Lobosporangium transversale</name>
    <dbReference type="NCBI Taxonomy" id="64571"/>
    <lineage>
        <taxon>Eukaryota</taxon>
        <taxon>Fungi</taxon>
        <taxon>Fungi incertae sedis</taxon>
        <taxon>Mucoromycota</taxon>
        <taxon>Mortierellomycotina</taxon>
        <taxon>Mortierellomycetes</taxon>
        <taxon>Mortierellales</taxon>
        <taxon>Mortierellaceae</taxon>
        <taxon>Lobosporangium</taxon>
    </lineage>
</organism>
<feature type="region of interest" description="Disordered" evidence="6">
    <location>
        <begin position="1"/>
        <end position="21"/>
    </location>
</feature>
<dbReference type="InterPro" id="IPR014892">
    <property type="entry name" value="RPA_C"/>
</dbReference>
<evidence type="ECO:0000256" key="3">
    <source>
        <dbReference type="ARBA" id="ARBA00022705"/>
    </source>
</evidence>
<dbReference type="PANTHER" id="PTHR13989:SF16">
    <property type="entry name" value="REPLICATION PROTEIN A2"/>
    <property type="match status" value="1"/>
</dbReference>
<dbReference type="InParanoid" id="A0A1Y2GKY7"/>
<dbReference type="CDD" id="cd04478">
    <property type="entry name" value="RPA2_DBD_D"/>
    <property type="match status" value="1"/>
</dbReference>
<dbReference type="InterPro" id="IPR040260">
    <property type="entry name" value="RFA2-like"/>
</dbReference>
<evidence type="ECO:0000256" key="4">
    <source>
        <dbReference type="ARBA" id="ARBA00023125"/>
    </source>
</evidence>
<dbReference type="GO" id="GO:0005662">
    <property type="term" value="C:DNA replication factor A complex"/>
    <property type="evidence" value="ECO:0007669"/>
    <property type="project" value="TreeGrafter"/>
</dbReference>
<dbReference type="EMBL" id="MCFF01000022">
    <property type="protein sequence ID" value="ORZ13882.1"/>
    <property type="molecule type" value="Genomic_DNA"/>
</dbReference>
<protein>
    <recommendedName>
        <fullName evidence="11">Replication protein A C-terminal domain-containing protein</fullName>
    </recommendedName>
</protein>
<dbReference type="Proteomes" id="UP000193648">
    <property type="component" value="Unassembled WGS sequence"/>
</dbReference>
<reference evidence="9 10" key="1">
    <citation type="submission" date="2016-07" db="EMBL/GenBank/DDBJ databases">
        <title>Pervasive Adenine N6-methylation of Active Genes in Fungi.</title>
        <authorList>
            <consortium name="DOE Joint Genome Institute"/>
            <person name="Mondo S.J."/>
            <person name="Dannebaum R.O."/>
            <person name="Kuo R.C."/>
            <person name="Labutti K."/>
            <person name="Haridas S."/>
            <person name="Kuo A."/>
            <person name="Salamov A."/>
            <person name="Ahrendt S.R."/>
            <person name="Lipzen A."/>
            <person name="Sullivan W."/>
            <person name="Andreopoulos W.B."/>
            <person name="Clum A."/>
            <person name="Lindquist E."/>
            <person name="Daum C."/>
            <person name="Ramamoorthy G.K."/>
            <person name="Gryganskyi A."/>
            <person name="Culley D."/>
            <person name="Magnuson J.K."/>
            <person name="James T.Y."/>
            <person name="O'Malley M.A."/>
            <person name="Stajich J.E."/>
            <person name="Spatafora J.W."/>
            <person name="Visel A."/>
            <person name="Grigoriev I.V."/>
        </authorList>
    </citation>
    <scope>NUCLEOTIDE SEQUENCE [LARGE SCALE GENOMIC DNA]</scope>
    <source>
        <strain evidence="9 10">NRRL 3116</strain>
    </source>
</reference>
<evidence type="ECO:0008006" key="11">
    <source>
        <dbReference type="Google" id="ProtNLM"/>
    </source>
</evidence>
<dbReference type="Pfam" id="PF08784">
    <property type="entry name" value="RPA_C"/>
    <property type="match status" value="1"/>
</dbReference>
<proteinExistence type="inferred from homology"/>
<comment type="caution">
    <text evidence="9">The sequence shown here is derived from an EMBL/GenBank/DDBJ whole genome shotgun (WGS) entry which is preliminary data.</text>
</comment>
<evidence type="ECO:0000256" key="6">
    <source>
        <dbReference type="SAM" id="MobiDB-lite"/>
    </source>
</evidence>
<dbReference type="PANTHER" id="PTHR13989">
    <property type="entry name" value="REPLICATION PROTEIN A-RELATED"/>
    <property type="match status" value="1"/>
</dbReference>
<dbReference type="SUPFAM" id="SSF50249">
    <property type="entry name" value="Nucleic acid-binding proteins"/>
    <property type="match status" value="1"/>
</dbReference>
<dbReference type="InterPro" id="IPR012340">
    <property type="entry name" value="NA-bd_OB-fold"/>
</dbReference>
<dbReference type="Pfam" id="PF01336">
    <property type="entry name" value="tRNA_anti-codon"/>
    <property type="match status" value="1"/>
</dbReference>
<keyword evidence="4" id="KW-0238">DNA-binding</keyword>
<accession>A0A1Y2GKY7</accession>
<dbReference type="GeneID" id="33568445"/>
<keyword evidence="5" id="KW-0539">Nucleus</keyword>
<comment type="subcellular location">
    <subcellularLocation>
        <location evidence="1">Nucleus</location>
    </subcellularLocation>
</comment>
<dbReference type="InterPro" id="IPR004365">
    <property type="entry name" value="NA-bd_OB_tRNA"/>
</dbReference>
<evidence type="ECO:0000259" key="8">
    <source>
        <dbReference type="Pfam" id="PF08784"/>
    </source>
</evidence>
<dbReference type="GO" id="GO:0000724">
    <property type="term" value="P:double-strand break repair via homologous recombination"/>
    <property type="evidence" value="ECO:0007669"/>
    <property type="project" value="TreeGrafter"/>
</dbReference>
<evidence type="ECO:0000256" key="5">
    <source>
        <dbReference type="ARBA" id="ARBA00023242"/>
    </source>
</evidence>
<dbReference type="InterPro" id="IPR014646">
    <property type="entry name" value="Rfa2/RPA32"/>
</dbReference>
<keyword evidence="3" id="KW-0235">DNA replication</keyword>
<feature type="domain" description="OB" evidence="7">
    <location>
        <begin position="83"/>
        <end position="140"/>
    </location>
</feature>
<comment type="similarity">
    <text evidence="2">Belongs to the replication factor A protein 2 family.</text>
</comment>
<dbReference type="FunCoup" id="A0A1Y2GKY7">
    <property type="interactions" value="525"/>
</dbReference>
<dbReference type="Gene3D" id="2.40.50.140">
    <property type="entry name" value="Nucleic acid-binding proteins"/>
    <property type="match status" value="1"/>
</dbReference>
<dbReference type="RefSeq" id="XP_021880666.1">
    <property type="nucleotide sequence ID" value="XM_022026602.1"/>
</dbReference>
<dbReference type="STRING" id="64571.A0A1Y2GKY7"/>
<dbReference type="GO" id="GO:0000781">
    <property type="term" value="C:chromosome, telomeric region"/>
    <property type="evidence" value="ECO:0007669"/>
    <property type="project" value="TreeGrafter"/>
</dbReference>
<dbReference type="GO" id="GO:0003697">
    <property type="term" value="F:single-stranded DNA binding"/>
    <property type="evidence" value="ECO:0007669"/>
    <property type="project" value="TreeGrafter"/>
</dbReference>
<dbReference type="GO" id="GO:0006260">
    <property type="term" value="P:DNA replication"/>
    <property type="evidence" value="ECO:0007669"/>
    <property type="project" value="UniProtKB-KW"/>
</dbReference>
<dbReference type="PIRSF" id="PIRSF036949">
    <property type="entry name" value="RPA32"/>
    <property type="match status" value="1"/>
</dbReference>
<keyword evidence="10" id="KW-1185">Reference proteome</keyword>
<evidence type="ECO:0000256" key="2">
    <source>
        <dbReference type="ARBA" id="ARBA00007815"/>
    </source>
</evidence>
<evidence type="ECO:0000313" key="9">
    <source>
        <dbReference type="EMBL" id="ORZ13882.1"/>
    </source>
</evidence>